<protein>
    <recommendedName>
        <fullName evidence="1">Fatty acyl-CoA reductase</fullName>
        <ecNumber evidence="1">1.2.1.84</ecNumber>
    </recommendedName>
</protein>
<evidence type="ECO:0000313" key="5">
    <source>
        <dbReference type="Proteomes" id="UP000247498"/>
    </source>
</evidence>
<keyword evidence="5" id="KW-1185">Reference proteome</keyword>
<comment type="similarity">
    <text evidence="1">Belongs to the fatty acyl-CoA reductase family.</text>
</comment>
<dbReference type="GO" id="GO:0102965">
    <property type="term" value="F:alcohol-forming long-chain fatty acyl-CoA reductase activity"/>
    <property type="evidence" value="ECO:0007669"/>
    <property type="project" value="UniProtKB-EC"/>
</dbReference>
<dbReference type="InterPro" id="IPR026055">
    <property type="entry name" value="FAR"/>
</dbReference>
<keyword evidence="1" id="KW-0560">Oxidoreductase</keyword>
<evidence type="ECO:0000256" key="1">
    <source>
        <dbReference type="RuleBase" id="RU363097"/>
    </source>
</evidence>
<evidence type="ECO:0000313" key="4">
    <source>
        <dbReference type="EMBL" id="GBF97098.1"/>
    </source>
</evidence>
<organism evidence="4 5">
    <name type="scientific">Raphidocelis subcapitata</name>
    <dbReference type="NCBI Taxonomy" id="307507"/>
    <lineage>
        <taxon>Eukaryota</taxon>
        <taxon>Viridiplantae</taxon>
        <taxon>Chlorophyta</taxon>
        <taxon>core chlorophytes</taxon>
        <taxon>Chlorophyceae</taxon>
        <taxon>CS clade</taxon>
        <taxon>Sphaeropleales</taxon>
        <taxon>Selenastraceae</taxon>
        <taxon>Raphidocelis</taxon>
    </lineage>
</organism>
<dbReference type="SUPFAM" id="SSF51735">
    <property type="entry name" value="NAD(P)-binding Rossmann-fold domains"/>
    <property type="match status" value="1"/>
</dbReference>
<comment type="caution">
    <text evidence="4">The sequence shown here is derived from an EMBL/GenBank/DDBJ whole genome shotgun (WGS) entry which is preliminary data.</text>
</comment>
<dbReference type="Gene3D" id="3.40.50.720">
    <property type="entry name" value="NAD(P)-binding Rossmann-like Domain"/>
    <property type="match status" value="1"/>
</dbReference>
<dbReference type="GO" id="GO:0035336">
    <property type="term" value="P:long-chain fatty-acyl-CoA metabolic process"/>
    <property type="evidence" value="ECO:0007669"/>
    <property type="project" value="TreeGrafter"/>
</dbReference>
<accession>A0A2V0PB63</accession>
<evidence type="ECO:0000256" key="2">
    <source>
        <dbReference type="SAM" id="MobiDB-lite"/>
    </source>
</evidence>
<dbReference type="AlphaFoldDB" id="A0A2V0PB63"/>
<dbReference type="PANTHER" id="PTHR11011:SF45">
    <property type="entry name" value="FATTY ACYL-COA REDUCTASE CG8306-RELATED"/>
    <property type="match status" value="1"/>
</dbReference>
<sequence length="618" mass="65791">MDSPLQPGDGNGRPADAIRAHFGQEPIGDSGLYSITGHFSEGCRVLLTGASGYIGSLVLEKLLRSTAVGHVYLLLRPRRGASPAERVAKLLSGPLFHLIDDAQAARVSAVAGDILEPGLGLSPEDEALLVETVDTVIHSAADIRLDAPIHDTLLANYRGSCAMARLVARMPRLRSFVYVSTCYVNINKPQGFKVEERIYSLTVGGREVDAAGVAEELLALPEPEAEALAAKYIDLWGFKNTYAMGKHLAEKAVAAVQRERGLPLVIVRPALVSGVAAEPYPGYSGNFAGQVGGAVAYLVGLYNDQPEAVASDGGSVWDVVPGDVVAHATIAAAAAGASAAARERIVGPLRAAAAGCDGKGGEEQPLMVVHVGSSSTYPLTMSDMFNHGVVWCAAHRRPFTLAFGRARAMDPNQQFNEPLWRRYMRSAANKVNAIVWVLKFIGGRKRVRLARMLDAGLKTYETINILKYDLRLFFGAGTLTRLEDCLVPEEREAFRVVWRPPTAAAKPPKQLPAPAAAPDAAPAPASAAGAGGKKVAPEADDIEGRKARIASAVAASKAGGWALFHYNLLAYLWRVIYSREVPSEAAVPAGKLQRLLPHISADEAAATTRVYHTFASYA</sequence>
<dbReference type="PANTHER" id="PTHR11011">
    <property type="entry name" value="MALE STERILITY PROTEIN 2-RELATED"/>
    <property type="match status" value="1"/>
</dbReference>
<name>A0A2V0PB63_9CHLO</name>
<keyword evidence="1" id="KW-0443">Lipid metabolism</keyword>
<keyword evidence="1" id="KW-0444">Lipid biosynthesis</keyword>
<dbReference type="EC" id="1.2.1.84" evidence="1"/>
<comment type="function">
    <text evidence="1">Catalyzes the reduction of fatty acyl-CoA to fatty alcohols.</text>
</comment>
<dbReference type="InParanoid" id="A0A2V0PB63"/>
<dbReference type="Proteomes" id="UP000247498">
    <property type="component" value="Unassembled WGS sequence"/>
</dbReference>
<comment type="catalytic activity">
    <reaction evidence="1">
        <text>a long-chain fatty acyl-CoA + 2 NADPH + 2 H(+) = a long-chain primary fatty alcohol + 2 NADP(+) + CoA</text>
        <dbReference type="Rhea" id="RHEA:52716"/>
        <dbReference type="ChEBI" id="CHEBI:15378"/>
        <dbReference type="ChEBI" id="CHEBI:57287"/>
        <dbReference type="ChEBI" id="CHEBI:57783"/>
        <dbReference type="ChEBI" id="CHEBI:58349"/>
        <dbReference type="ChEBI" id="CHEBI:77396"/>
        <dbReference type="ChEBI" id="CHEBI:83139"/>
        <dbReference type="EC" id="1.2.1.84"/>
    </reaction>
</comment>
<feature type="compositionally biased region" description="Low complexity" evidence="2">
    <location>
        <begin position="503"/>
        <end position="528"/>
    </location>
</feature>
<gene>
    <name evidence="4" type="ORF">Rsub_10109</name>
</gene>
<dbReference type="FunCoup" id="A0A2V0PB63">
    <property type="interactions" value="291"/>
</dbReference>
<dbReference type="STRING" id="307507.A0A2V0PB63"/>
<dbReference type="InterPro" id="IPR013120">
    <property type="entry name" value="FAR_NAD-bd"/>
</dbReference>
<dbReference type="OrthoDB" id="1679203at2759"/>
<dbReference type="GO" id="GO:0080019">
    <property type="term" value="F:alcohol-forming very long-chain fatty acyl-CoA reductase activity"/>
    <property type="evidence" value="ECO:0007669"/>
    <property type="project" value="InterPro"/>
</dbReference>
<feature type="domain" description="Thioester reductase (TE)" evidence="3">
    <location>
        <begin position="47"/>
        <end position="328"/>
    </location>
</feature>
<proteinExistence type="inferred from homology"/>
<evidence type="ECO:0000259" key="3">
    <source>
        <dbReference type="Pfam" id="PF07993"/>
    </source>
</evidence>
<keyword evidence="1" id="KW-0521">NADP</keyword>
<dbReference type="Pfam" id="PF07993">
    <property type="entry name" value="NAD_binding_4"/>
    <property type="match status" value="1"/>
</dbReference>
<feature type="region of interest" description="Disordered" evidence="2">
    <location>
        <begin position="503"/>
        <end position="537"/>
    </location>
</feature>
<dbReference type="InterPro" id="IPR036291">
    <property type="entry name" value="NAD(P)-bd_dom_sf"/>
</dbReference>
<dbReference type="EMBL" id="BDRX01000092">
    <property type="protein sequence ID" value="GBF97098.1"/>
    <property type="molecule type" value="Genomic_DNA"/>
</dbReference>
<reference evidence="4 5" key="1">
    <citation type="journal article" date="2018" name="Sci. Rep.">
        <title>Raphidocelis subcapitata (=Pseudokirchneriella subcapitata) provides an insight into genome evolution and environmental adaptations in the Sphaeropleales.</title>
        <authorList>
            <person name="Suzuki S."/>
            <person name="Yamaguchi H."/>
            <person name="Nakajima N."/>
            <person name="Kawachi M."/>
        </authorList>
    </citation>
    <scope>NUCLEOTIDE SEQUENCE [LARGE SCALE GENOMIC DNA]</scope>
    <source>
        <strain evidence="4 5">NIES-35</strain>
    </source>
</reference>